<dbReference type="InterPro" id="IPR052052">
    <property type="entry name" value="Polysaccharide_Lyase_9"/>
</dbReference>
<dbReference type="InterPro" id="IPR012334">
    <property type="entry name" value="Pectin_lyas_fold"/>
</dbReference>
<dbReference type="GO" id="GO:0005576">
    <property type="term" value="C:extracellular region"/>
    <property type="evidence" value="ECO:0007669"/>
    <property type="project" value="UniProtKB-SubCell"/>
</dbReference>
<evidence type="ECO:0000256" key="2">
    <source>
        <dbReference type="ARBA" id="ARBA00022525"/>
    </source>
</evidence>
<evidence type="ECO:0000259" key="5">
    <source>
        <dbReference type="Pfam" id="PF13229"/>
    </source>
</evidence>
<evidence type="ECO:0000313" key="7">
    <source>
        <dbReference type="Proteomes" id="UP000589620"/>
    </source>
</evidence>
<accession>A0A852T340</accession>
<feature type="chain" id="PRO_5032635358" description="Right handed beta helix domain-containing protein" evidence="4">
    <location>
        <begin position="39"/>
        <end position="670"/>
    </location>
</feature>
<sequence>MMLGFTRARSRSAGLAGAGATATALILAIATAASPASAAPPPGHHHGHGATLYVSEGAARVGNGRSPQTPLPSIQECADQAQPGDTCVIQSGTYEETVTPPRSGTSTQPITFAAAPGAEVVVSGAEQLTGFTPVGQTQLDAVVATDPFAANSLFSQAVGAGKIYSVAADLGDAGGEAQVFTDETMDIEASYPFPGTDLLDPTVERADAGTADATIVDSTLTRPAGYWNGARALTSYWYVTATGTVASSAVGSVTLTTAPPCVHKVVPTDTWFRLSGKIGELGHPGSYFYDAQAKRLYVYSDDDPNGHRIEAKTRDLAFDLSAVSNVHVKGIGLFGATIRTGDSSTGVVLDDIDGKYLSHYWDVTQGATDCGANVTRGVTTSGIIIKGTGNTIKNSHLQYSAGNGISLGGYGNTAIDNVITDVDYAGTYAAAVAVQGHSQTVTHNTMARTGRSGINLQWNGVAGTTAGPDRIAYNDISGHATLSVDTAAIYSCCSSHMEGTRIDHNVLHDPDPRPGGVYPFGISGIYADNGMSDLQIDNNVGWGNHEGTVELNGLGTGSHDNLVYNNTGGMTLFYVKEAGQSTGTKIVNNIGPITGLAGATDGGLVLSNNLIDGDPLFVDAAAHDYRLQAGSPARNAAIALPGVNDGSTDPTPSLGAFQYGAAPWTAGARP</sequence>
<feature type="domain" description="Right handed beta helix" evidence="5">
    <location>
        <begin position="381"/>
        <end position="567"/>
    </location>
</feature>
<feature type="signal peptide" evidence="4">
    <location>
        <begin position="1"/>
        <end position="38"/>
    </location>
</feature>
<keyword evidence="3 4" id="KW-0732">Signal</keyword>
<keyword evidence="2" id="KW-0964">Secreted</keyword>
<dbReference type="SUPFAM" id="SSF51126">
    <property type="entry name" value="Pectin lyase-like"/>
    <property type="match status" value="1"/>
</dbReference>
<dbReference type="GO" id="GO:0016837">
    <property type="term" value="F:carbon-oxygen lyase activity, acting on polysaccharides"/>
    <property type="evidence" value="ECO:0007669"/>
    <property type="project" value="TreeGrafter"/>
</dbReference>
<comment type="subcellular location">
    <subcellularLocation>
        <location evidence="1">Secreted</location>
    </subcellularLocation>
</comment>
<dbReference type="Proteomes" id="UP000589620">
    <property type="component" value="Unassembled WGS sequence"/>
</dbReference>
<evidence type="ECO:0000313" key="6">
    <source>
        <dbReference type="EMBL" id="NYD75074.1"/>
    </source>
</evidence>
<comment type="caution">
    <text evidence="6">The sequence shown here is derived from an EMBL/GenBank/DDBJ whole genome shotgun (WGS) entry which is preliminary data.</text>
</comment>
<name>A0A852T340_9MICO</name>
<dbReference type="InterPro" id="IPR011050">
    <property type="entry name" value="Pectin_lyase_fold/virulence"/>
</dbReference>
<dbReference type="PANTHER" id="PTHR40088:SF2">
    <property type="entry name" value="SECRETED SUGAR HYDROLASE"/>
    <property type="match status" value="1"/>
</dbReference>
<dbReference type="InterPro" id="IPR039448">
    <property type="entry name" value="Beta_helix"/>
</dbReference>
<dbReference type="EMBL" id="JACCBJ010000001">
    <property type="protein sequence ID" value="NYD75074.1"/>
    <property type="molecule type" value="Genomic_DNA"/>
</dbReference>
<dbReference type="Gene3D" id="2.160.20.10">
    <property type="entry name" value="Single-stranded right-handed beta-helix, Pectin lyase-like"/>
    <property type="match status" value="2"/>
</dbReference>
<organism evidence="6 7">
    <name type="scientific">Leifsonia soli</name>
    <dbReference type="NCBI Taxonomy" id="582665"/>
    <lineage>
        <taxon>Bacteria</taxon>
        <taxon>Bacillati</taxon>
        <taxon>Actinomycetota</taxon>
        <taxon>Actinomycetes</taxon>
        <taxon>Micrococcales</taxon>
        <taxon>Microbacteriaceae</taxon>
        <taxon>Leifsonia</taxon>
    </lineage>
</organism>
<evidence type="ECO:0000256" key="3">
    <source>
        <dbReference type="ARBA" id="ARBA00022729"/>
    </source>
</evidence>
<proteinExistence type="predicted"/>
<gene>
    <name evidence="6" type="ORF">BJ963_002593</name>
</gene>
<keyword evidence="7" id="KW-1185">Reference proteome</keyword>
<dbReference type="Pfam" id="PF13229">
    <property type="entry name" value="Beta_helix"/>
    <property type="match status" value="1"/>
</dbReference>
<protein>
    <recommendedName>
        <fullName evidence="5">Right handed beta helix domain-containing protein</fullName>
    </recommendedName>
</protein>
<evidence type="ECO:0000256" key="1">
    <source>
        <dbReference type="ARBA" id="ARBA00004613"/>
    </source>
</evidence>
<dbReference type="PANTHER" id="PTHR40088">
    <property type="entry name" value="PECTATE LYASE (EUROFUNG)"/>
    <property type="match status" value="1"/>
</dbReference>
<dbReference type="AlphaFoldDB" id="A0A852T340"/>
<evidence type="ECO:0000256" key="4">
    <source>
        <dbReference type="SAM" id="SignalP"/>
    </source>
</evidence>
<dbReference type="RefSeq" id="WP_246298059.1">
    <property type="nucleotide sequence ID" value="NZ_BAAAPX010000001.1"/>
</dbReference>
<reference evidence="6 7" key="1">
    <citation type="submission" date="2020-07" db="EMBL/GenBank/DDBJ databases">
        <title>Sequencing the genomes of 1000 actinobacteria strains.</title>
        <authorList>
            <person name="Klenk H.-P."/>
        </authorList>
    </citation>
    <scope>NUCLEOTIDE SEQUENCE [LARGE SCALE GENOMIC DNA]</scope>
    <source>
        <strain evidence="6 7">DSM 23871</strain>
    </source>
</reference>